<evidence type="ECO:0000256" key="2">
    <source>
        <dbReference type="ARBA" id="ARBA00022679"/>
    </source>
</evidence>
<dbReference type="GO" id="GO:0008168">
    <property type="term" value="F:methyltransferase activity"/>
    <property type="evidence" value="ECO:0007669"/>
    <property type="project" value="UniProtKB-KW"/>
</dbReference>
<dbReference type="GO" id="GO:0003676">
    <property type="term" value="F:nucleic acid binding"/>
    <property type="evidence" value="ECO:0007669"/>
    <property type="project" value="InterPro"/>
</dbReference>
<dbReference type="InterPro" id="IPR002052">
    <property type="entry name" value="DNA_methylase_N6_adenine_CS"/>
</dbReference>
<dbReference type="PROSITE" id="PS51143">
    <property type="entry name" value="MT_A70"/>
    <property type="match status" value="1"/>
</dbReference>
<protein>
    <submittedName>
        <fullName evidence="5">MT-A70 protein</fullName>
    </submittedName>
</protein>
<dbReference type="EMBL" id="LSDA01000126">
    <property type="protein sequence ID" value="KXB54502.1"/>
    <property type="molecule type" value="Genomic_DNA"/>
</dbReference>
<reference evidence="6" key="1">
    <citation type="submission" date="2016-01" db="EMBL/GenBank/DDBJ databases">
        <authorList>
            <person name="Mitreva M."/>
            <person name="Pepin K.H."/>
            <person name="Mihindukulasuriya K.A."/>
            <person name="Fulton R."/>
            <person name="Fronick C."/>
            <person name="O'Laughlin M."/>
            <person name="Miner T."/>
            <person name="Herter B."/>
            <person name="Rosa B.A."/>
            <person name="Cordes M."/>
            <person name="Tomlinson C."/>
            <person name="Wollam A."/>
            <person name="Palsikar V.B."/>
            <person name="Mardis E.R."/>
            <person name="Wilson R.K."/>
        </authorList>
    </citation>
    <scope>NUCLEOTIDE SEQUENCE [LARGE SCALE GENOMIC DNA]</scope>
    <source>
        <strain evidence="6">DNF00896</strain>
    </source>
</reference>
<keyword evidence="2" id="KW-0808">Transferase</keyword>
<name>A0A133ZGD6_9FIRM</name>
<evidence type="ECO:0000313" key="6">
    <source>
        <dbReference type="Proteomes" id="UP000070394"/>
    </source>
</evidence>
<comment type="caution">
    <text evidence="5">The sequence shown here is derived from an EMBL/GenBank/DDBJ whole genome shotgun (WGS) entry which is preliminary data.</text>
</comment>
<dbReference type="Proteomes" id="UP000070394">
    <property type="component" value="Unassembled WGS sequence"/>
</dbReference>
<evidence type="ECO:0000256" key="3">
    <source>
        <dbReference type="ARBA" id="ARBA00022691"/>
    </source>
</evidence>
<dbReference type="PANTHER" id="PTHR12829:SF7">
    <property type="entry name" value="N6-ADENOSINE-METHYLTRANSFERASE CATALYTIC SUBUNIT"/>
    <property type="match status" value="1"/>
</dbReference>
<keyword evidence="6" id="KW-1185">Reference proteome</keyword>
<organism evidence="5 6">
    <name type="scientific">Lachnoanaerobaculum saburreum</name>
    <dbReference type="NCBI Taxonomy" id="467210"/>
    <lineage>
        <taxon>Bacteria</taxon>
        <taxon>Bacillati</taxon>
        <taxon>Bacillota</taxon>
        <taxon>Clostridia</taxon>
        <taxon>Lachnospirales</taxon>
        <taxon>Lachnospiraceae</taxon>
        <taxon>Lachnoanaerobaculum</taxon>
    </lineage>
</organism>
<evidence type="ECO:0000313" key="5">
    <source>
        <dbReference type="EMBL" id="KXB54502.1"/>
    </source>
</evidence>
<evidence type="ECO:0000256" key="4">
    <source>
        <dbReference type="PROSITE-ProRule" id="PRU00489"/>
    </source>
</evidence>
<accession>A0A133ZGD6</accession>
<dbReference type="RefSeq" id="WP_060931944.1">
    <property type="nucleotide sequence ID" value="NZ_KQ959842.1"/>
</dbReference>
<keyword evidence="1" id="KW-0489">Methyltransferase</keyword>
<dbReference type="SUPFAM" id="SSF53335">
    <property type="entry name" value="S-adenosyl-L-methionine-dependent methyltransferases"/>
    <property type="match status" value="1"/>
</dbReference>
<dbReference type="GO" id="GO:0032259">
    <property type="term" value="P:methylation"/>
    <property type="evidence" value="ECO:0007669"/>
    <property type="project" value="UniProtKB-KW"/>
</dbReference>
<gene>
    <name evidence="5" type="ORF">HMPREF1866_02354</name>
</gene>
<dbReference type="Gene3D" id="3.40.50.150">
    <property type="entry name" value="Vaccinia Virus protein VP39"/>
    <property type="match status" value="1"/>
</dbReference>
<dbReference type="STRING" id="467210.HMPREF1866_02354"/>
<dbReference type="Pfam" id="PF05063">
    <property type="entry name" value="MT-A70"/>
    <property type="match status" value="1"/>
</dbReference>
<proteinExistence type="inferred from homology"/>
<dbReference type="PANTHER" id="PTHR12829">
    <property type="entry name" value="N6-ADENOSINE-METHYLTRANSFERASE"/>
    <property type="match status" value="1"/>
</dbReference>
<dbReference type="PROSITE" id="PS00092">
    <property type="entry name" value="N6_MTASE"/>
    <property type="match status" value="1"/>
</dbReference>
<sequence length="184" mass="21516">MKVDIFNTGKKYKVIYADPPWRQSKGGKKKVRPNSSGKSLDYEVLSLEDIEKHLSVASGLSEDDHILFLWTIEKYLFEAENIAKKLGYKLHARMVWDKVTGIPTAFTIRYGHEYLLYMYKGKFTPVAKDCRGKYHSVFREKVTKHSKKPLIAYEIIESLYPQANRLELYARNERDGWDCWGNEV</sequence>
<dbReference type="AlphaFoldDB" id="A0A133ZGD6"/>
<dbReference type="OrthoDB" id="9800596at2"/>
<comment type="similarity">
    <text evidence="4">Belongs to the MT-A70-like family.</text>
</comment>
<evidence type="ECO:0000256" key="1">
    <source>
        <dbReference type="ARBA" id="ARBA00022603"/>
    </source>
</evidence>
<keyword evidence="3" id="KW-0949">S-adenosyl-L-methionine</keyword>
<dbReference type="PATRIC" id="fig|467210.3.peg.2333"/>
<dbReference type="InterPro" id="IPR029063">
    <property type="entry name" value="SAM-dependent_MTases_sf"/>
</dbReference>
<dbReference type="InterPro" id="IPR007757">
    <property type="entry name" value="MT-A70-like"/>
</dbReference>